<dbReference type="OrthoDB" id="10264220at2759"/>
<comment type="caution">
    <text evidence="11">The sequence shown here is derived from an EMBL/GenBank/DDBJ whole genome shotgun (WGS) entry which is preliminary data.</text>
</comment>
<dbReference type="GeneID" id="36565217"/>
<dbReference type="VEuPathDB" id="FungiDB:C7M61_001827"/>
<evidence type="ECO:0000256" key="9">
    <source>
        <dbReference type="RuleBase" id="RU361189"/>
    </source>
</evidence>
<dbReference type="GO" id="GO:0065003">
    <property type="term" value="P:protein-containing complex assembly"/>
    <property type="evidence" value="ECO:0007669"/>
    <property type="project" value="EnsemblFungi"/>
</dbReference>
<feature type="transmembrane region" description="Helical" evidence="9">
    <location>
        <begin position="383"/>
        <end position="407"/>
    </location>
</feature>
<evidence type="ECO:0000256" key="6">
    <source>
        <dbReference type="ARBA" id="ARBA00022989"/>
    </source>
</evidence>
<keyword evidence="12" id="KW-1185">Reference proteome</keyword>
<evidence type="ECO:0000256" key="4">
    <source>
        <dbReference type="ARBA" id="ARBA00022692"/>
    </source>
</evidence>
<dbReference type="GO" id="GO:0045121">
    <property type="term" value="C:membrane raft"/>
    <property type="evidence" value="ECO:0007669"/>
    <property type="project" value="EnsemblFungi"/>
</dbReference>
<dbReference type="RefSeq" id="XP_024714361.1">
    <property type="nucleotide sequence ID" value="XM_024857225.1"/>
</dbReference>
<reference evidence="11 12" key="1">
    <citation type="submission" date="2018-03" db="EMBL/GenBank/DDBJ databases">
        <title>Candida pseudohaemulonii genome assembly and annotation.</title>
        <authorList>
            <person name="Munoz J.F."/>
            <person name="Gade L.G."/>
            <person name="Chow N.A."/>
            <person name="Litvintseva A.P."/>
            <person name="Loparev V.N."/>
            <person name="Cuomo C.A."/>
        </authorList>
    </citation>
    <scope>NUCLEOTIDE SEQUENCE [LARGE SCALE GENOMIC DNA]</scope>
    <source>
        <strain evidence="11 12">B12108</strain>
    </source>
</reference>
<dbReference type="GO" id="GO:0007035">
    <property type="term" value="P:vacuolar acidification"/>
    <property type="evidence" value="ECO:0007669"/>
    <property type="project" value="EnsemblFungi"/>
</dbReference>
<dbReference type="GO" id="GO:0000220">
    <property type="term" value="C:vacuolar proton-transporting V-type ATPase, V0 domain"/>
    <property type="evidence" value="ECO:0007669"/>
    <property type="project" value="EnsemblFungi"/>
</dbReference>
<gene>
    <name evidence="11" type="ORF">C7M61_001827</name>
</gene>
<evidence type="ECO:0000256" key="2">
    <source>
        <dbReference type="ARBA" id="ARBA00009904"/>
    </source>
</evidence>
<keyword evidence="6 9" id="KW-1133">Transmembrane helix</keyword>
<dbReference type="InterPro" id="IPR026028">
    <property type="entry name" value="V-type_ATPase_116kDa_su_euka"/>
</dbReference>
<dbReference type="GO" id="GO:0046961">
    <property type="term" value="F:proton-transporting ATPase activity, rotational mechanism"/>
    <property type="evidence" value="ECO:0007669"/>
    <property type="project" value="EnsemblFungi"/>
</dbReference>
<dbReference type="EMBL" id="PYFQ01000003">
    <property type="protein sequence ID" value="PSK39224.1"/>
    <property type="molecule type" value="Genomic_DNA"/>
</dbReference>
<dbReference type="GO" id="GO:0006797">
    <property type="term" value="P:polyphosphate metabolic process"/>
    <property type="evidence" value="ECO:0007669"/>
    <property type="project" value="EnsemblFungi"/>
</dbReference>
<feature type="transmembrane region" description="Helical" evidence="9">
    <location>
        <begin position="700"/>
        <end position="719"/>
    </location>
</feature>
<keyword evidence="7 9" id="KW-0406">Ion transport</keyword>
<dbReference type="GO" id="GO:0071469">
    <property type="term" value="P:cellular response to alkaline pH"/>
    <property type="evidence" value="ECO:0007669"/>
    <property type="project" value="EnsemblFungi"/>
</dbReference>
<evidence type="ECO:0000256" key="5">
    <source>
        <dbReference type="ARBA" id="ARBA00022781"/>
    </source>
</evidence>
<evidence type="ECO:0000313" key="12">
    <source>
        <dbReference type="Proteomes" id="UP000241107"/>
    </source>
</evidence>
<dbReference type="Proteomes" id="UP000241107">
    <property type="component" value="Unassembled WGS sequence"/>
</dbReference>
<keyword evidence="10" id="KW-0175">Coiled coil</keyword>
<name>A0A2P7YTC4_9ASCO</name>
<sequence length="796" mass="90412">MALVEVYVPSEESRHILHEIGNLGLMQFKDLNSGVNEFQRAFVQELRTLDNIERQYSFLKSALDKKGISLNAHPYETNDVQVSDIDEYAQNAALLESRVHQLSNSADGLQEKKLELIQYRSAIKTVDNFFATGDSREVLPPSVVDESLNSGSKFVTGTIDREKIGILQQILWRALRGNMYFYTEEIPQLVFDPKRGCDVPKNVFIIFSHGLLIHHRILKIAESLDAKVFDVNMGSDERLRQIAHLDGELRDLNVVLKETDNALCSELIAVSRDLPKWWEVIAKEKRVYQVMNLCNYDILRKTLIAEGWVPEDEIQSLTAKVRSLSSSESVPTIVSILETSKTPPTYHRTNKFTSAFQSICDTYGIASYQEINPGLPTIITFPFMFAIMFGDLGHGFLMFLAALILVLKEEHISALKRDEIFDMAFSGRYILLMMGAFSMYTGLMYNDIFSKSLTLFSSGWQWPSEFNDGELVTATQVGVYPFGLDWAWHGSENSLLFSNSYKMKLSVLMGYLHMTYSYFFSLLNAIYFGSMIDIIGNFVPGLLFMQSIFGYLSLCIVYKWSVDWVKSQEQPPGLLNMLITMFLSPGTVVEPLYSHQSVVQLTLLLIALICVPWLVFVKPFYLKHKMSLKESSDTYEAIINEETDFTNPADESRLTSLQGGESLVTDELEEEEGFGDIMIHQVIHTIEFCLNCVSHTASYLRLWALSLAHAQLSTVLWTMTLENAFGPTGALGVIMTVFLFGMWFCLTVVILVIMEGTSAMLHSLRLHWVESMSKFFVGEGYLYQPFEFGQILENRL</sequence>
<feature type="coiled-coil region" evidence="10">
    <location>
        <begin position="85"/>
        <end position="112"/>
    </location>
</feature>
<comment type="similarity">
    <text evidence="2 9">Belongs to the V-ATPase 116 kDa subunit family.</text>
</comment>
<protein>
    <recommendedName>
        <fullName evidence="9">V-type proton ATPase subunit a</fullName>
    </recommendedName>
</protein>
<dbReference type="GO" id="GO:0051117">
    <property type="term" value="F:ATPase binding"/>
    <property type="evidence" value="ECO:0007669"/>
    <property type="project" value="TreeGrafter"/>
</dbReference>
<organism evidence="11 12">
    <name type="scientific">Candidozyma pseudohaemuli</name>
    <dbReference type="NCBI Taxonomy" id="418784"/>
    <lineage>
        <taxon>Eukaryota</taxon>
        <taxon>Fungi</taxon>
        <taxon>Dikarya</taxon>
        <taxon>Ascomycota</taxon>
        <taxon>Saccharomycotina</taxon>
        <taxon>Pichiomycetes</taxon>
        <taxon>Metschnikowiaceae</taxon>
        <taxon>Candidozyma</taxon>
    </lineage>
</organism>
<keyword evidence="5 9" id="KW-0375">Hydrogen ion transport</keyword>
<evidence type="ECO:0000256" key="8">
    <source>
        <dbReference type="ARBA" id="ARBA00023136"/>
    </source>
</evidence>
<feature type="transmembrane region" description="Helical" evidence="9">
    <location>
        <begin position="599"/>
        <end position="621"/>
    </location>
</feature>
<evidence type="ECO:0000313" key="11">
    <source>
        <dbReference type="EMBL" id="PSK39224.1"/>
    </source>
</evidence>
<feature type="transmembrane region" description="Helical" evidence="9">
    <location>
        <begin position="508"/>
        <end position="528"/>
    </location>
</feature>
<dbReference type="Pfam" id="PF01496">
    <property type="entry name" value="V_ATPase_I"/>
    <property type="match status" value="1"/>
</dbReference>
<proteinExistence type="inferred from homology"/>
<dbReference type="PANTHER" id="PTHR11629">
    <property type="entry name" value="VACUOLAR PROTON ATPASES"/>
    <property type="match status" value="1"/>
</dbReference>
<comment type="subcellular location">
    <subcellularLocation>
        <location evidence="1">Membrane</location>
        <topology evidence="1">Multi-pass membrane protein</topology>
    </subcellularLocation>
</comment>
<accession>A0A2P7YTC4</accession>
<dbReference type="InterPro" id="IPR002490">
    <property type="entry name" value="V-ATPase_116kDa_su"/>
</dbReference>
<dbReference type="STRING" id="418784.A0A2P7YTC4"/>
<dbReference type="GO" id="GO:0071474">
    <property type="term" value="P:cellular hyperosmotic response"/>
    <property type="evidence" value="ECO:0007669"/>
    <property type="project" value="EnsemblFungi"/>
</dbReference>
<keyword evidence="3 9" id="KW-0813">Transport</keyword>
<dbReference type="GO" id="GO:0080025">
    <property type="term" value="F:phosphatidylinositol-3,5-bisphosphate binding"/>
    <property type="evidence" value="ECO:0007669"/>
    <property type="project" value="EnsemblFungi"/>
</dbReference>
<dbReference type="AlphaFoldDB" id="A0A2P7YTC4"/>
<comment type="function">
    <text evidence="9">Essential component of the vacuolar proton pump (V-ATPase), a multimeric enzyme that catalyzes the translocation of protons across the membranes. Required for assembly and activity of the V-ATPase.</text>
</comment>
<evidence type="ECO:0000256" key="1">
    <source>
        <dbReference type="ARBA" id="ARBA00004141"/>
    </source>
</evidence>
<evidence type="ECO:0000256" key="7">
    <source>
        <dbReference type="ARBA" id="ARBA00023065"/>
    </source>
</evidence>
<dbReference type="GO" id="GO:1903778">
    <property type="term" value="P:protein localization to vacuolar membrane"/>
    <property type="evidence" value="ECO:0007669"/>
    <property type="project" value="EnsemblFungi"/>
</dbReference>
<keyword evidence="8 9" id="KW-0472">Membrane</keyword>
<keyword evidence="4 9" id="KW-0812">Transmembrane</keyword>
<feature type="transmembrane region" description="Helical" evidence="9">
    <location>
        <begin position="731"/>
        <end position="754"/>
    </location>
</feature>
<evidence type="ECO:0000256" key="10">
    <source>
        <dbReference type="SAM" id="Coils"/>
    </source>
</evidence>
<evidence type="ECO:0000256" key="3">
    <source>
        <dbReference type="ARBA" id="ARBA00022448"/>
    </source>
</evidence>
<feature type="transmembrane region" description="Helical" evidence="9">
    <location>
        <begin position="534"/>
        <end position="561"/>
    </location>
</feature>
<dbReference type="PANTHER" id="PTHR11629:SF63">
    <property type="entry name" value="V-TYPE PROTON ATPASE SUBUNIT A"/>
    <property type="match status" value="1"/>
</dbReference>
<feature type="transmembrane region" description="Helical" evidence="9">
    <location>
        <begin position="428"/>
        <end position="449"/>
    </location>
</feature>
<dbReference type="GO" id="GO:0000329">
    <property type="term" value="C:fungal-type vacuole membrane"/>
    <property type="evidence" value="ECO:0007669"/>
    <property type="project" value="EnsemblFungi"/>
</dbReference>
<dbReference type="PIRSF" id="PIRSF001293">
    <property type="entry name" value="ATP6V0A1"/>
    <property type="match status" value="1"/>
</dbReference>